<reference evidence="1 2" key="1">
    <citation type="submission" date="2023-08" db="EMBL/GenBank/DDBJ databases">
        <authorList>
            <person name="Palmer J.M."/>
        </authorList>
    </citation>
    <scope>NUCLEOTIDE SEQUENCE [LARGE SCALE GENOMIC DNA]</scope>
    <source>
        <strain evidence="1 2">TWF481</strain>
    </source>
</reference>
<gene>
    <name evidence="1" type="ORF">TWF481_004462</name>
</gene>
<keyword evidence="2" id="KW-1185">Reference proteome</keyword>
<comment type="caution">
    <text evidence="1">The sequence shown here is derived from an EMBL/GenBank/DDBJ whole genome shotgun (WGS) entry which is preliminary data.</text>
</comment>
<evidence type="ECO:0000313" key="2">
    <source>
        <dbReference type="Proteomes" id="UP001370758"/>
    </source>
</evidence>
<sequence>MEIPHFIHEIATDFVEFLWWAWTRDESVPAGAGDLFYSDPAPMATEFVGDYAGSYKNTAFFIGPGGQNLPTVVLETGFLESAVNSTNDKDMWFQGTGGVTRVVIFINTIRGDGGYAVFLEVWTRRGYQRARVYPRLVEGESDPVLDISDLWGAVPVPAGYGGNQLTLSREDLKGCLTKVA</sequence>
<proteinExistence type="predicted"/>
<name>A0AAV9WLQ6_9PEZI</name>
<dbReference type="AlphaFoldDB" id="A0AAV9WLQ6"/>
<accession>A0AAV9WLQ6</accession>
<dbReference type="EMBL" id="JAVHJL010000002">
    <property type="protein sequence ID" value="KAK6509732.1"/>
    <property type="molecule type" value="Genomic_DNA"/>
</dbReference>
<protein>
    <submittedName>
        <fullName evidence="1">Uncharacterized protein</fullName>
    </submittedName>
</protein>
<organism evidence="1 2">
    <name type="scientific">Arthrobotrys musiformis</name>
    <dbReference type="NCBI Taxonomy" id="47236"/>
    <lineage>
        <taxon>Eukaryota</taxon>
        <taxon>Fungi</taxon>
        <taxon>Dikarya</taxon>
        <taxon>Ascomycota</taxon>
        <taxon>Pezizomycotina</taxon>
        <taxon>Orbiliomycetes</taxon>
        <taxon>Orbiliales</taxon>
        <taxon>Orbiliaceae</taxon>
        <taxon>Arthrobotrys</taxon>
    </lineage>
</organism>
<dbReference type="Proteomes" id="UP001370758">
    <property type="component" value="Unassembled WGS sequence"/>
</dbReference>
<evidence type="ECO:0000313" key="1">
    <source>
        <dbReference type="EMBL" id="KAK6509732.1"/>
    </source>
</evidence>